<evidence type="ECO:0000313" key="3">
    <source>
        <dbReference type="Proteomes" id="UP000294498"/>
    </source>
</evidence>
<accession>A0A4R8DG93</accession>
<name>A0A4R8DG93_9BACT</name>
<protein>
    <submittedName>
        <fullName evidence="2">Uncharacterized protein</fullName>
    </submittedName>
</protein>
<dbReference type="RefSeq" id="WP_133997499.1">
    <property type="nucleotide sequence ID" value="NZ_SODV01000002.1"/>
</dbReference>
<dbReference type="Proteomes" id="UP000294498">
    <property type="component" value="Unassembled WGS sequence"/>
</dbReference>
<dbReference type="EMBL" id="SODV01000002">
    <property type="protein sequence ID" value="TDW96661.1"/>
    <property type="molecule type" value="Genomic_DNA"/>
</dbReference>
<evidence type="ECO:0000313" key="2">
    <source>
        <dbReference type="EMBL" id="TDW96661.1"/>
    </source>
</evidence>
<sequence>MLRTYMVSKKPKPSTSPLTDIPDKIIQIPNTEYFSIGTKEGHQKITIGLAETGSHLTITNNSNRRTINAHITYDNPSRRPDYLCEFTYYTWARLIVQ</sequence>
<proteinExistence type="predicted"/>
<evidence type="ECO:0000256" key="1">
    <source>
        <dbReference type="SAM" id="MobiDB-lite"/>
    </source>
</evidence>
<gene>
    <name evidence="2" type="ORF">EDB95_4496</name>
</gene>
<keyword evidence="3" id="KW-1185">Reference proteome</keyword>
<dbReference type="AlphaFoldDB" id="A0A4R8DG93"/>
<feature type="region of interest" description="Disordered" evidence="1">
    <location>
        <begin position="1"/>
        <end position="21"/>
    </location>
</feature>
<comment type="caution">
    <text evidence="2">The sequence shown here is derived from an EMBL/GenBank/DDBJ whole genome shotgun (WGS) entry which is preliminary data.</text>
</comment>
<reference evidence="2 3" key="1">
    <citation type="submission" date="2019-03" db="EMBL/GenBank/DDBJ databases">
        <title>Genomic Encyclopedia of Type Strains, Phase IV (KMG-IV): sequencing the most valuable type-strain genomes for metagenomic binning, comparative biology and taxonomic classification.</title>
        <authorList>
            <person name="Goeker M."/>
        </authorList>
    </citation>
    <scope>NUCLEOTIDE SEQUENCE [LARGE SCALE GENOMIC DNA]</scope>
    <source>
        <strain evidence="2 3">DSM 100059</strain>
    </source>
</reference>
<organism evidence="2 3">
    <name type="scientific">Dinghuibacter silviterrae</name>
    <dbReference type="NCBI Taxonomy" id="1539049"/>
    <lineage>
        <taxon>Bacteria</taxon>
        <taxon>Pseudomonadati</taxon>
        <taxon>Bacteroidota</taxon>
        <taxon>Chitinophagia</taxon>
        <taxon>Chitinophagales</taxon>
        <taxon>Chitinophagaceae</taxon>
        <taxon>Dinghuibacter</taxon>
    </lineage>
</organism>